<evidence type="ECO:0000313" key="3">
    <source>
        <dbReference type="Proteomes" id="UP000280834"/>
    </source>
</evidence>
<proteinExistence type="predicted"/>
<reference evidence="4" key="1">
    <citation type="submission" date="2017-02" db="UniProtKB">
        <authorList>
            <consortium name="WormBaseParasite"/>
        </authorList>
    </citation>
    <scope>IDENTIFICATION</scope>
</reference>
<accession>A0A0R3QFZ9</accession>
<dbReference type="WBParaSite" id="BTMF_0000529801-mRNA-1">
    <property type="protein sequence ID" value="BTMF_0000529801-mRNA-1"/>
    <property type="gene ID" value="BTMF_0000529801"/>
</dbReference>
<gene>
    <name evidence="2" type="ORF">BTMF_LOCUS4579</name>
</gene>
<dbReference type="SUPFAM" id="SSF56281">
    <property type="entry name" value="Metallo-hydrolase/oxidoreductase"/>
    <property type="match status" value="1"/>
</dbReference>
<evidence type="ECO:0000313" key="4">
    <source>
        <dbReference type="WBParaSite" id="BTMF_0000529801-mRNA-1"/>
    </source>
</evidence>
<dbReference type="PANTHER" id="PTHR30619">
    <property type="entry name" value="DNA INTERNALIZATION/COMPETENCE PROTEIN COMEC/REC2"/>
    <property type="match status" value="1"/>
</dbReference>
<protein>
    <submittedName>
        <fullName evidence="4">Lactamase_B domain-containing protein</fullName>
    </submittedName>
</protein>
<name>A0A0R3QFZ9_9BILA</name>
<dbReference type="InterPro" id="IPR001279">
    <property type="entry name" value="Metallo-B-lactamas"/>
</dbReference>
<dbReference type="EMBL" id="UZAG01004579">
    <property type="protein sequence ID" value="VDO17020.1"/>
    <property type="molecule type" value="Genomic_DNA"/>
</dbReference>
<feature type="domain" description="Metallo-beta-lactamase" evidence="1">
    <location>
        <begin position="21"/>
        <end position="127"/>
    </location>
</feature>
<evidence type="ECO:0000313" key="2">
    <source>
        <dbReference type="EMBL" id="VDO17020.1"/>
    </source>
</evidence>
<evidence type="ECO:0000259" key="1">
    <source>
        <dbReference type="Pfam" id="PF00753"/>
    </source>
</evidence>
<sequence>MLPAMFGDCLWVDYGQPEDPKVILIDAGTAGTWKPLQKKIESRIASTGKPLVIELFVVTHVDRDHIGGAVKFMEQLHNLQVAIREVWFNGWHHLNKSVPPFKRDELGAVDGEHLSALLLDGPTPWNGRFGREAVVVPDTGDLPRFDFEGMQITLLSPNQKKLDNLVPVWATEVIEAELVPGEAFVIEKPSDVLGDVPVAILAGYPFKPDTTEANGSSIAFLATFEGKTVLFGADAHVDLLVSNLARLKPALAGGIDAWKLSHHGSKGNTNDALISLLKAKH</sequence>
<keyword evidence="3" id="KW-1185">Reference proteome</keyword>
<dbReference type="PANTHER" id="PTHR30619:SF1">
    <property type="entry name" value="RECOMBINATION PROTEIN 2"/>
    <property type="match status" value="1"/>
</dbReference>
<dbReference type="InterPro" id="IPR036866">
    <property type="entry name" value="RibonucZ/Hydroxyglut_hydro"/>
</dbReference>
<dbReference type="Gene3D" id="3.60.15.10">
    <property type="entry name" value="Ribonuclease Z/Hydroxyacylglutathione hydrolase-like"/>
    <property type="match status" value="1"/>
</dbReference>
<dbReference type="InterPro" id="IPR052159">
    <property type="entry name" value="Competence_DNA_uptake"/>
</dbReference>
<dbReference type="AlphaFoldDB" id="A0A0R3QFZ9"/>
<dbReference type="Pfam" id="PF00753">
    <property type="entry name" value="Lactamase_B"/>
    <property type="match status" value="1"/>
</dbReference>
<dbReference type="Proteomes" id="UP000280834">
    <property type="component" value="Unassembled WGS sequence"/>
</dbReference>
<reference evidence="2 3" key="2">
    <citation type="submission" date="2018-11" db="EMBL/GenBank/DDBJ databases">
        <authorList>
            <consortium name="Pathogen Informatics"/>
        </authorList>
    </citation>
    <scope>NUCLEOTIDE SEQUENCE [LARGE SCALE GENOMIC DNA]</scope>
</reference>
<organism evidence="4">
    <name type="scientific">Brugia timori</name>
    <dbReference type="NCBI Taxonomy" id="42155"/>
    <lineage>
        <taxon>Eukaryota</taxon>
        <taxon>Metazoa</taxon>
        <taxon>Ecdysozoa</taxon>
        <taxon>Nematoda</taxon>
        <taxon>Chromadorea</taxon>
        <taxon>Rhabditida</taxon>
        <taxon>Spirurina</taxon>
        <taxon>Spiruromorpha</taxon>
        <taxon>Filarioidea</taxon>
        <taxon>Onchocercidae</taxon>
        <taxon>Brugia</taxon>
    </lineage>
</organism>